<dbReference type="Gene3D" id="3.30.70.330">
    <property type="match status" value="3"/>
</dbReference>
<dbReference type="SMART" id="SM00360">
    <property type="entry name" value="RRM"/>
    <property type="match status" value="3"/>
</dbReference>
<dbReference type="GeneID" id="14497623"/>
<evidence type="ECO:0000256" key="4">
    <source>
        <dbReference type="SAM" id="MobiDB-lite"/>
    </source>
</evidence>
<dbReference type="PANTHER" id="PTHR47640">
    <property type="entry name" value="TRNA SELENOCYSTEINE 1-ASSOCIATED PROTEIN 1-RELATED-RELATED"/>
    <property type="match status" value="1"/>
</dbReference>
<dbReference type="STRING" id="1071380.I2H7W4"/>
<dbReference type="eggNOG" id="KOG0118">
    <property type="taxonomic scope" value="Eukaryota"/>
</dbReference>
<dbReference type="GO" id="GO:0006376">
    <property type="term" value="P:mRNA splice site recognition"/>
    <property type="evidence" value="ECO:0007669"/>
    <property type="project" value="EnsemblFungi"/>
</dbReference>
<dbReference type="AlphaFoldDB" id="I2H7W4"/>
<dbReference type="HOGENOM" id="CLU_016304_7_0_1"/>
<reference evidence="6 7" key="1">
    <citation type="journal article" date="2011" name="Proc. Natl. Acad. Sci. U.S.A.">
        <title>Evolutionary erosion of yeast sex chromosomes by mating-type switching accidents.</title>
        <authorList>
            <person name="Gordon J.L."/>
            <person name="Armisen D."/>
            <person name="Proux-Wera E."/>
            <person name="Oheigeartaigh S.S."/>
            <person name="Byrne K.P."/>
            <person name="Wolfe K.H."/>
        </authorList>
    </citation>
    <scope>NUCLEOTIDE SEQUENCE [LARGE SCALE GENOMIC DNA]</scope>
    <source>
        <strain evidence="7">ATCC 34711 / CBS 6284 / DSM 70876 / NBRC 10599 / NRRL Y-10934 / UCD 77-7</strain>
    </source>
</reference>
<feature type="domain" description="RRM" evidence="5">
    <location>
        <begin position="62"/>
        <end position="147"/>
    </location>
</feature>
<dbReference type="FunFam" id="3.30.70.330:FF:000065">
    <property type="entry name" value="mRNA binding post-transcriptional regulator"/>
    <property type="match status" value="1"/>
</dbReference>
<feature type="compositionally biased region" description="Low complexity" evidence="4">
    <location>
        <begin position="274"/>
        <end position="293"/>
    </location>
</feature>
<protein>
    <recommendedName>
        <fullName evidence="5">RRM domain-containing protein</fullName>
    </recommendedName>
</protein>
<feature type="region of interest" description="Disordered" evidence="4">
    <location>
        <begin position="247"/>
        <end position="294"/>
    </location>
</feature>
<dbReference type="Proteomes" id="UP000002866">
    <property type="component" value="Chromosome 8"/>
</dbReference>
<sequence length="674" mass="75591">MMSNNSIPSTNTKSNALSSMVNPNQMNHYLGGSNSTIMKNNNGNPLPSSMNRSSNPSVNKTTQLYMGDLDPMWDESTIKQIWNSLGENNIVVKIITNSNMTSMGRNNPGYCFIEFSNYNNASNALLKNGLVIPGYNSKVLKLNWASMHTRSNGNTNCTANNNTSSNNSTNNDFSVFVGDLAPNVTEAQLFDLFINRYSSTIHAKIVYDQMTNVSKGYGFVRFNNSADQQRSLNEMQGVFLNGRSIRVSNTGHNQNRSNNNTNNSLNDPQHNRSRSNYNNTINNNNSNTNNYSNMTRSESLNFQNRDLNVSSSNTSNSISQFSYPVPQQPALNQFTDPNNTTVFIGGLSSLVSEGELRSYFQPFGTIVYVKIPVGKGCGFVQYVDRSAAETAISKMQGFPIGNSRIRLSWGRFAKQSAQVEHQQYHHQQQYQQQQQQQQHQQQQQQQQQSNSQQHTQPQHLIGQNQSQHQAHEPLLNRALQYQQQQPMIINPTYGYINNSTAITSLQNNVFGGPSVNQTYSMSFANLSKGVNTTSTSDLSQDSSLLLPGYQNLNFSTVPQPTGSNLDDLSRFKYSPPEENQHFQYNLMQSQGQTSMLQQQLQQQAQQQAQQAQQQSLQQSQQQLPQLHQTISNQNTNQNTSNQPQLSVQDNNLFVKNNEAALDRLEKGSNAFIFA</sequence>
<organism evidence="6 7">
    <name type="scientific">Henningerozyma blattae (strain ATCC 34711 / CBS 6284 / DSM 70876 / NBRC 10599 / NRRL Y-10934 / UCD 77-7)</name>
    <name type="common">Yeast</name>
    <name type="synonym">Tetrapisispora blattae</name>
    <dbReference type="NCBI Taxonomy" id="1071380"/>
    <lineage>
        <taxon>Eukaryota</taxon>
        <taxon>Fungi</taxon>
        <taxon>Dikarya</taxon>
        <taxon>Ascomycota</taxon>
        <taxon>Saccharomycotina</taxon>
        <taxon>Saccharomycetes</taxon>
        <taxon>Saccharomycetales</taxon>
        <taxon>Saccharomycetaceae</taxon>
        <taxon>Henningerozyma</taxon>
    </lineage>
</organism>
<dbReference type="GO" id="GO:0000243">
    <property type="term" value="C:commitment complex"/>
    <property type="evidence" value="ECO:0007669"/>
    <property type="project" value="EnsemblFungi"/>
</dbReference>
<keyword evidence="1" id="KW-0677">Repeat</keyword>
<dbReference type="KEGG" id="tbl:TBLA_0H01790"/>
<dbReference type="InterPro" id="IPR050825">
    <property type="entry name" value="RBM42_RBP45_47-like"/>
</dbReference>
<dbReference type="InParanoid" id="I2H7W4"/>
<gene>
    <name evidence="6" type="primary">TBLA0H01790</name>
    <name evidence="6" type="ORF">TBLA_0H01790</name>
</gene>
<accession>I2H7W4</accession>
<proteinExistence type="predicted"/>
<dbReference type="OrthoDB" id="446113at2759"/>
<dbReference type="PANTHER" id="PTHR47640:SF10">
    <property type="entry name" value="TRNA SELENOCYSTEINE 1-ASSOCIATED PROTEIN 1-RELATED"/>
    <property type="match status" value="1"/>
</dbReference>
<name>I2H7W4_HENB6</name>
<dbReference type="GO" id="GO:0003729">
    <property type="term" value="F:mRNA binding"/>
    <property type="evidence" value="ECO:0007669"/>
    <property type="project" value="EnsemblFungi"/>
</dbReference>
<dbReference type="InterPro" id="IPR035979">
    <property type="entry name" value="RBD_domain_sf"/>
</dbReference>
<dbReference type="RefSeq" id="XP_004181985.1">
    <property type="nucleotide sequence ID" value="XM_004181937.1"/>
</dbReference>
<feature type="region of interest" description="Disordered" evidence="4">
    <location>
        <begin position="418"/>
        <end position="470"/>
    </location>
</feature>
<dbReference type="InterPro" id="IPR012677">
    <property type="entry name" value="Nucleotide-bd_a/b_plait_sf"/>
</dbReference>
<dbReference type="FunCoup" id="I2H7W4">
    <property type="interactions" value="208"/>
</dbReference>
<keyword evidence="7" id="KW-1185">Reference proteome</keyword>
<evidence type="ECO:0000313" key="7">
    <source>
        <dbReference type="Proteomes" id="UP000002866"/>
    </source>
</evidence>
<dbReference type="GO" id="GO:0048026">
    <property type="term" value="P:positive regulation of mRNA splicing, via spliceosome"/>
    <property type="evidence" value="ECO:0007669"/>
    <property type="project" value="EnsemblFungi"/>
</dbReference>
<feature type="region of interest" description="Disordered" evidence="4">
    <location>
        <begin position="1"/>
        <end position="58"/>
    </location>
</feature>
<feature type="domain" description="RRM" evidence="5">
    <location>
        <begin position="340"/>
        <end position="412"/>
    </location>
</feature>
<dbReference type="PROSITE" id="PS50102">
    <property type="entry name" value="RRM"/>
    <property type="match status" value="3"/>
</dbReference>
<keyword evidence="2 3" id="KW-0694">RNA-binding</keyword>
<dbReference type="CDD" id="cd12346">
    <property type="entry name" value="RRM3_NGR1_NAM8_like"/>
    <property type="match status" value="1"/>
</dbReference>
<evidence type="ECO:0000256" key="3">
    <source>
        <dbReference type="PROSITE-ProRule" id="PRU00176"/>
    </source>
</evidence>
<evidence type="ECO:0000256" key="1">
    <source>
        <dbReference type="ARBA" id="ARBA00022737"/>
    </source>
</evidence>
<dbReference type="GO" id="GO:0005685">
    <property type="term" value="C:U1 snRNP"/>
    <property type="evidence" value="ECO:0007669"/>
    <property type="project" value="EnsemblFungi"/>
</dbReference>
<dbReference type="EMBL" id="HE806323">
    <property type="protein sequence ID" value="CCH62466.1"/>
    <property type="molecule type" value="Genomic_DNA"/>
</dbReference>
<evidence type="ECO:0000313" key="6">
    <source>
        <dbReference type="EMBL" id="CCH62466.1"/>
    </source>
</evidence>
<feature type="compositionally biased region" description="Low complexity" evidence="4">
    <location>
        <begin position="248"/>
        <end position="266"/>
    </location>
</feature>
<dbReference type="Pfam" id="PF00076">
    <property type="entry name" value="RRM_1"/>
    <property type="match status" value="2"/>
</dbReference>
<dbReference type="GO" id="GO:0071004">
    <property type="term" value="C:U2-type prespliceosome"/>
    <property type="evidence" value="ECO:0007669"/>
    <property type="project" value="EnsemblFungi"/>
</dbReference>
<dbReference type="SUPFAM" id="SSF54928">
    <property type="entry name" value="RNA-binding domain, RBD"/>
    <property type="match status" value="2"/>
</dbReference>
<evidence type="ECO:0000259" key="5">
    <source>
        <dbReference type="PROSITE" id="PS50102"/>
    </source>
</evidence>
<feature type="domain" description="RRM" evidence="5">
    <location>
        <begin position="173"/>
        <end position="252"/>
    </location>
</feature>
<dbReference type="GO" id="GO:0005829">
    <property type="term" value="C:cytosol"/>
    <property type="evidence" value="ECO:0007669"/>
    <property type="project" value="TreeGrafter"/>
</dbReference>
<evidence type="ECO:0000256" key="2">
    <source>
        <dbReference type="ARBA" id="ARBA00022884"/>
    </source>
</evidence>
<dbReference type="InterPro" id="IPR000504">
    <property type="entry name" value="RRM_dom"/>
</dbReference>
<feature type="compositionally biased region" description="Low complexity" evidence="4">
    <location>
        <begin position="425"/>
        <end position="459"/>
    </location>
</feature>
<dbReference type="CDD" id="cd12611">
    <property type="entry name" value="RRM1_NGR1_NAM8_like"/>
    <property type="match status" value="1"/>
</dbReference>